<gene>
    <name evidence="4" type="ORF">JCM15093_284</name>
</gene>
<reference evidence="4 5" key="1">
    <citation type="journal article" date="2015" name="Microbes Environ.">
        <title>Distribution and evolution of nitrogen fixation genes in the phylum bacteroidetes.</title>
        <authorList>
            <person name="Inoue J."/>
            <person name="Oshima K."/>
            <person name="Suda W."/>
            <person name="Sakamoto M."/>
            <person name="Iino T."/>
            <person name="Noda S."/>
            <person name="Hongoh Y."/>
            <person name="Hattori M."/>
            <person name="Ohkuma M."/>
        </authorList>
    </citation>
    <scope>NUCLEOTIDE SEQUENCE [LARGE SCALE GENOMIC DNA]</scope>
    <source>
        <strain evidence="4 5">JCM 15093</strain>
    </source>
</reference>
<evidence type="ECO:0008006" key="6">
    <source>
        <dbReference type="Google" id="ProtNLM"/>
    </source>
</evidence>
<evidence type="ECO:0000256" key="1">
    <source>
        <dbReference type="ARBA" id="ARBA00022679"/>
    </source>
</evidence>
<dbReference type="STRING" id="1121097.GCA_000428125_00274"/>
<feature type="domain" description="Glucosyltransferase 3-like C-terminal" evidence="3">
    <location>
        <begin position="170"/>
        <end position="337"/>
    </location>
</feature>
<dbReference type="Proteomes" id="UP000027601">
    <property type="component" value="Unassembled WGS sequence"/>
</dbReference>
<evidence type="ECO:0000313" key="5">
    <source>
        <dbReference type="Proteomes" id="UP000027601"/>
    </source>
</evidence>
<evidence type="ECO:0000313" key="4">
    <source>
        <dbReference type="EMBL" id="GAK35205.1"/>
    </source>
</evidence>
<dbReference type="PIRSF" id="PIRSF007023">
    <property type="entry name" value="UDP-Galf_transf"/>
    <property type="match status" value="1"/>
</dbReference>
<dbReference type="AlphaFoldDB" id="A0A069CYI6"/>
<organism evidence="4 5">
    <name type="scientific">Bacteroides graminisolvens DSM 19988 = JCM 15093</name>
    <dbReference type="NCBI Taxonomy" id="1121097"/>
    <lineage>
        <taxon>Bacteria</taxon>
        <taxon>Pseudomonadati</taxon>
        <taxon>Bacteroidota</taxon>
        <taxon>Bacteroidia</taxon>
        <taxon>Bacteroidales</taxon>
        <taxon>Bacteroidaceae</taxon>
        <taxon>Bacteroides</taxon>
    </lineage>
</organism>
<keyword evidence="1" id="KW-0808">Transferase</keyword>
<evidence type="ECO:0000259" key="3">
    <source>
        <dbReference type="Pfam" id="PF26337"/>
    </source>
</evidence>
<name>A0A069CYI6_9BACE</name>
<dbReference type="EMBL" id="BAJS01000001">
    <property type="protein sequence ID" value="GAK35205.1"/>
    <property type="molecule type" value="Genomic_DNA"/>
</dbReference>
<dbReference type="Pfam" id="PF26334">
    <property type="entry name" value="Gtf3_N"/>
    <property type="match status" value="1"/>
</dbReference>
<dbReference type="Gene3D" id="3.40.50.2000">
    <property type="entry name" value="Glycogen Phosphorylase B"/>
    <property type="match status" value="2"/>
</dbReference>
<proteinExistence type="predicted"/>
<accession>A0A069CYI6</accession>
<dbReference type="OrthoDB" id="9790931at2"/>
<dbReference type="eggNOG" id="COG0438">
    <property type="taxonomic scope" value="Bacteria"/>
</dbReference>
<dbReference type="InterPro" id="IPR058591">
    <property type="entry name" value="Gtf3_N"/>
</dbReference>
<dbReference type="InterPro" id="IPR058592">
    <property type="entry name" value="Gtf3_C"/>
</dbReference>
<dbReference type="Pfam" id="PF26337">
    <property type="entry name" value="Gtf3_C"/>
    <property type="match status" value="1"/>
</dbReference>
<sequence>MICYLSKNYKGTHSAGNKAKTDIEKIMSDLGYRNVGLPQSTYTNSILSFVVTLVGVLKSFFSLHRGDYLVLQYPLKKYYTLVCCIAHVKGCKVITIIHDLGSFRRQKLTVEQEIKRLNHSDYVIAHNSSMLNWLVEKGCKAQMGSLQLFDYLSQTQATWQKRSSGAPYKVLYAGGLASRKNNFLYEVEKYIKSYSFVLYGNGFEADKIQHKAFFEYKGFIPSDSLIASAQGDFGLVWDGDSVDECSGNFGEYLRYNNPHKTSLYIRCGLPVIIWEKAALASFVSQHQIGICVSSLRHLDDILSNISEDEYAQMKEKVRMVNDKLMSGAFLKEALNQAVQLIS</sequence>
<dbReference type="SUPFAM" id="SSF53756">
    <property type="entry name" value="UDP-Glycosyltransferase/glycogen phosphorylase"/>
    <property type="match status" value="1"/>
</dbReference>
<feature type="domain" description="Glucosyltransferase 3-like N-terminal" evidence="2">
    <location>
        <begin position="3"/>
        <end position="147"/>
    </location>
</feature>
<keyword evidence="5" id="KW-1185">Reference proteome</keyword>
<comment type="caution">
    <text evidence="4">The sequence shown here is derived from an EMBL/GenBank/DDBJ whole genome shotgun (WGS) entry which is preliminary data.</text>
</comment>
<dbReference type="RefSeq" id="WP_024995432.1">
    <property type="nucleotide sequence ID" value="NZ_ATZI01000001.1"/>
</dbReference>
<protein>
    <recommendedName>
        <fullName evidence="6">Galactofuranosyltransferase</fullName>
    </recommendedName>
</protein>
<evidence type="ECO:0000259" key="2">
    <source>
        <dbReference type="Pfam" id="PF26334"/>
    </source>
</evidence>